<dbReference type="InterPro" id="IPR020568">
    <property type="entry name" value="Ribosomal_Su5_D2-typ_SF"/>
</dbReference>
<evidence type="ECO:0000256" key="13">
    <source>
        <dbReference type="HAMAP-Rule" id="MF_00384"/>
    </source>
</evidence>
<dbReference type="NCBIfam" id="TIGR00191">
    <property type="entry name" value="thrB"/>
    <property type="match status" value="1"/>
</dbReference>
<evidence type="ECO:0000313" key="16">
    <source>
        <dbReference type="EMBL" id="QGU93885.1"/>
    </source>
</evidence>
<dbReference type="UniPathway" id="UPA00050">
    <property type="reaction ID" value="UER00064"/>
</dbReference>
<accession>A0A6I6F830</accession>
<comment type="catalytic activity">
    <reaction evidence="11 13">
        <text>L-homoserine + ATP = O-phospho-L-homoserine + ADP + H(+)</text>
        <dbReference type="Rhea" id="RHEA:13985"/>
        <dbReference type="ChEBI" id="CHEBI:15378"/>
        <dbReference type="ChEBI" id="CHEBI:30616"/>
        <dbReference type="ChEBI" id="CHEBI:57476"/>
        <dbReference type="ChEBI" id="CHEBI:57590"/>
        <dbReference type="ChEBI" id="CHEBI:456216"/>
        <dbReference type="EC" id="2.7.1.39"/>
    </reaction>
</comment>
<evidence type="ECO:0000256" key="2">
    <source>
        <dbReference type="ARBA" id="ARBA00007370"/>
    </source>
</evidence>
<dbReference type="PANTHER" id="PTHR20861">
    <property type="entry name" value="HOMOSERINE/4-DIPHOSPHOCYTIDYL-2-C-METHYL-D-ERYTHRITOL KINASE"/>
    <property type="match status" value="1"/>
</dbReference>
<dbReference type="PIRSF" id="PIRSF000676">
    <property type="entry name" value="Homoser_kin"/>
    <property type="match status" value="1"/>
</dbReference>
<feature type="binding site" evidence="13">
    <location>
        <begin position="85"/>
        <end position="95"/>
    </location>
    <ligand>
        <name>ATP</name>
        <dbReference type="ChEBI" id="CHEBI:30616"/>
    </ligand>
</feature>
<comment type="pathway">
    <text evidence="1 13">Amino-acid biosynthesis; L-threonine biosynthesis; L-threonine from L-aspartate: step 4/5.</text>
</comment>
<organism evidence="16 17">
    <name type="scientific">Clostridium bovifaecis</name>
    <dbReference type="NCBI Taxonomy" id="2184719"/>
    <lineage>
        <taxon>Bacteria</taxon>
        <taxon>Bacillati</taxon>
        <taxon>Bacillota</taxon>
        <taxon>Clostridia</taxon>
        <taxon>Eubacteriales</taxon>
        <taxon>Clostridiaceae</taxon>
        <taxon>Clostridium</taxon>
    </lineage>
</organism>
<keyword evidence="7 13" id="KW-0791">Threonine biosynthesis</keyword>
<evidence type="ECO:0000256" key="4">
    <source>
        <dbReference type="ARBA" id="ARBA00017858"/>
    </source>
</evidence>
<dbReference type="Pfam" id="PF00288">
    <property type="entry name" value="GHMP_kinases_N"/>
    <property type="match status" value="1"/>
</dbReference>
<dbReference type="EC" id="2.7.1.39" evidence="3 13"/>
<dbReference type="Gene3D" id="3.30.230.10">
    <property type="match status" value="1"/>
</dbReference>
<name>A0A6I6F830_9CLOT</name>
<evidence type="ECO:0000259" key="15">
    <source>
        <dbReference type="Pfam" id="PF08544"/>
    </source>
</evidence>
<dbReference type="GO" id="GO:0004413">
    <property type="term" value="F:homoserine kinase activity"/>
    <property type="evidence" value="ECO:0007669"/>
    <property type="project" value="UniProtKB-UniRule"/>
</dbReference>
<dbReference type="InterPro" id="IPR000870">
    <property type="entry name" value="Homoserine_kinase"/>
</dbReference>
<dbReference type="SUPFAM" id="SSF55060">
    <property type="entry name" value="GHMP Kinase, C-terminal domain"/>
    <property type="match status" value="1"/>
</dbReference>
<dbReference type="InterPro" id="IPR013750">
    <property type="entry name" value="GHMP_kinase_C_dom"/>
</dbReference>
<dbReference type="SUPFAM" id="SSF54211">
    <property type="entry name" value="Ribosomal protein S5 domain 2-like"/>
    <property type="match status" value="1"/>
</dbReference>
<dbReference type="InterPro" id="IPR014721">
    <property type="entry name" value="Ribsml_uS5_D2-typ_fold_subgr"/>
</dbReference>
<keyword evidence="5 13" id="KW-0028">Amino-acid biosynthesis</keyword>
<feature type="domain" description="GHMP kinase N-terminal" evidence="14">
    <location>
        <begin position="58"/>
        <end position="138"/>
    </location>
</feature>
<dbReference type="InterPro" id="IPR006204">
    <property type="entry name" value="GHMP_kinase_N_dom"/>
</dbReference>
<evidence type="ECO:0000259" key="14">
    <source>
        <dbReference type="Pfam" id="PF00288"/>
    </source>
</evidence>
<comment type="similarity">
    <text evidence="2 13">Belongs to the GHMP kinase family. Homoserine kinase subfamily.</text>
</comment>
<evidence type="ECO:0000256" key="12">
    <source>
        <dbReference type="ARBA" id="ARBA00049954"/>
    </source>
</evidence>
<keyword evidence="13" id="KW-0963">Cytoplasm</keyword>
<protein>
    <recommendedName>
        <fullName evidence="4 13">Homoserine kinase</fullName>
        <shortName evidence="13">HK</shortName>
        <shortName evidence="13">HSK</shortName>
        <ecNumber evidence="3 13">2.7.1.39</ecNumber>
    </recommendedName>
</protein>
<dbReference type="InterPro" id="IPR036554">
    <property type="entry name" value="GHMP_kinase_C_sf"/>
</dbReference>
<evidence type="ECO:0000256" key="6">
    <source>
        <dbReference type="ARBA" id="ARBA00022679"/>
    </source>
</evidence>
<comment type="function">
    <text evidence="12 13">Catalyzes the ATP-dependent phosphorylation of L-homoserine to L-homoserine phosphate.</text>
</comment>
<keyword evidence="9 13" id="KW-0418">Kinase</keyword>
<evidence type="ECO:0000256" key="3">
    <source>
        <dbReference type="ARBA" id="ARBA00012078"/>
    </source>
</evidence>
<dbReference type="Gene3D" id="3.30.70.890">
    <property type="entry name" value="GHMP kinase, C-terminal domain"/>
    <property type="match status" value="1"/>
</dbReference>
<dbReference type="PROSITE" id="PS00627">
    <property type="entry name" value="GHMP_KINASES_ATP"/>
    <property type="match status" value="1"/>
</dbReference>
<dbReference type="Proteomes" id="UP000422764">
    <property type="component" value="Chromosome"/>
</dbReference>
<dbReference type="GO" id="GO:0009088">
    <property type="term" value="P:threonine biosynthetic process"/>
    <property type="evidence" value="ECO:0007669"/>
    <property type="project" value="UniProtKB-UniRule"/>
</dbReference>
<dbReference type="GO" id="GO:0005524">
    <property type="term" value="F:ATP binding"/>
    <property type="evidence" value="ECO:0007669"/>
    <property type="project" value="UniProtKB-UniRule"/>
</dbReference>
<dbReference type="PRINTS" id="PR00958">
    <property type="entry name" value="HOMSERKINASE"/>
</dbReference>
<evidence type="ECO:0000256" key="7">
    <source>
        <dbReference type="ARBA" id="ARBA00022697"/>
    </source>
</evidence>
<dbReference type="GO" id="GO:0005737">
    <property type="term" value="C:cytoplasm"/>
    <property type="evidence" value="ECO:0007669"/>
    <property type="project" value="UniProtKB-SubCell"/>
</dbReference>
<keyword evidence="8 13" id="KW-0547">Nucleotide-binding</keyword>
<dbReference type="HAMAP" id="MF_00384">
    <property type="entry name" value="Homoser_kinase"/>
    <property type="match status" value="1"/>
</dbReference>
<proteinExistence type="inferred from homology"/>
<keyword evidence="10 13" id="KW-0067">ATP-binding</keyword>
<evidence type="ECO:0000256" key="5">
    <source>
        <dbReference type="ARBA" id="ARBA00022605"/>
    </source>
</evidence>
<feature type="domain" description="GHMP kinase C-terminal" evidence="15">
    <location>
        <begin position="217"/>
        <end position="262"/>
    </location>
</feature>
<keyword evidence="17" id="KW-1185">Reference proteome</keyword>
<reference evidence="16 17" key="1">
    <citation type="submission" date="2019-12" db="EMBL/GenBank/DDBJ databases">
        <title>Genome sequenceing of Clostridium bovifaecis.</title>
        <authorList>
            <person name="Yao Y."/>
        </authorList>
    </citation>
    <scope>NUCLEOTIDE SEQUENCE [LARGE SCALE GENOMIC DNA]</scope>
    <source>
        <strain evidence="16 17">BXX</strain>
    </source>
</reference>
<gene>
    <name evidence="13" type="primary">thrB</name>
    <name evidence="16" type="ORF">GOM49_00960</name>
</gene>
<dbReference type="InterPro" id="IPR006203">
    <property type="entry name" value="GHMP_knse_ATP-bd_CS"/>
</dbReference>
<evidence type="ECO:0000256" key="11">
    <source>
        <dbReference type="ARBA" id="ARBA00049375"/>
    </source>
</evidence>
<evidence type="ECO:0000256" key="8">
    <source>
        <dbReference type="ARBA" id="ARBA00022741"/>
    </source>
</evidence>
<evidence type="ECO:0000256" key="1">
    <source>
        <dbReference type="ARBA" id="ARBA00005015"/>
    </source>
</evidence>
<dbReference type="AlphaFoldDB" id="A0A6I6F830"/>
<evidence type="ECO:0000256" key="10">
    <source>
        <dbReference type="ARBA" id="ARBA00022840"/>
    </source>
</evidence>
<dbReference type="Pfam" id="PF08544">
    <property type="entry name" value="GHMP_kinases_C"/>
    <property type="match status" value="1"/>
</dbReference>
<evidence type="ECO:0000256" key="9">
    <source>
        <dbReference type="ARBA" id="ARBA00022777"/>
    </source>
</evidence>
<evidence type="ECO:0000313" key="17">
    <source>
        <dbReference type="Proteomes" id="UP000422764"/>
    </source>
</evidence>
<keyword evidence="6 13" id="KW-0808">Transferase</keyword>
<comment type="subcellular location">
    <subcellularLocation>
        <location evidence="13">Cytoplasm</location>
    </subcellularLocation>
</comment>
<sequence length="303" mass="33606">MIKVRVPATTANIGSGFDSFGMALSMYNEICIEEIEDGIKLLQEGQPSEIPLAENLLYTSFINTLDKYNYIYKGFRIDVTQCNIPISRGLGSSAACIVAGIMAANALMRNALNVNEIINAAVEIEGHPDNIVPAVVGGMVISLVECGKVIYSKIKVPEDLSIAVIIPNFKLSTEASRAVLPKSYSREECVFNISRASMLVNAMNNCELDKLRISVQDKIHQDYRKDLIRNIDDIFREAQEQGSLAEFISGSGSTLVSIIDKKNYDFSSNMKKFLNKLEDKWEINVLQPDLEGARIKEEIRQGV</sequence>
<dbReference type="EMBL" id="CP046522">
    <property type="protein sequence ID" value="QGU93885.1"/>
    <property type="molecule type" value="Genomic_DNA"/>
</dbReference>
<dbReference type="PANTHER" id="PTHR20861:SF1">
    <property type="entry name" value="HOMOSERINE KINASE"/>
    <property type="match status" value="1"/>
</dbReference>